<proteinExistence type="predicted"/>
<reference evidence="2" key="1">
    <citation type="submission" date="2018-02" db="EMBL/GenBank/DDBJ databases">
        <authorList>
            <person name="Hausmann B."/>
        </authorList>
    </citation>
    <scope>NUCLEOTIDE SEQUENCE [LARGE SCALE GENOMIC DNA]</scope>
    <source>
        <strain evidence="2">Peat soil MAG SbA5</strain>
    </source>
</reference>
<protein>
    <submittedName>
        <fullName evidence="1">Uncharacterized protein</fullName>
    </submittedName>
</protein>
<sequence length="119" mass="13534">MSNFEHKLEISNGELFGALTSNPPCAALRWDARPHNRCKTQGRPLRWGSIVENDIEQRLVHLDPALVIDKAEPAETEVLILRPGNVPTNPTLYHPERSLVRIARQTESKDSRLLLWHPS</sequence>
<dbReference type="EMBL" id="OKRB01000150">
    <property type="protein sequence ID" value="SPE31383.1"/>
    <property type="molecule type" value="Genomic_DNA"/>
</dbReference>
<dbReference type="Proteomes" id="UP000239735">
    <property type="component" value="Unassembled WGS sequence"/>
</dbReference>
<accession>A0A2N9M7A8</accession>
<organism evidence="1 2">
    <name type="scientific">Candidatus Sulfuritelmatomonas gaucii</name>
    <dbReference type="NCBI Taxonomy" id="2043161"/>
    <lineage>
        <taxon>Bacteria</taxon>
        <taxon>Pseudomonadati</taxon>
        <taxon>Acidobacteriota</taxon>
        <taxon>Terriglobia</taxon>
        <taxon>Terriglobales</taxon>
        <taxon>Acidobacteriaceae</taxon>
        <taxon>Candidatus Sulfuritelmatomonas</taxon>
    </lineage>
</organism>
<evidence type="ECO:0000313" key="2">
    <source>
        <dbReference type="Proteomes" id="UP000239735"/>
    </source>
</evidence>
<name>A0A2N9M7A8_9BACT</name>
<evidence type="ECO:0000313" key="1">
    <source>
        <dbReference type="EMBL" id="SPE31383.1"/>
    </source>
</evidence>
<dbReference type="AlphaFoldDB" id="A0A2N9M7A8"/>
<gene>
    <name evidence="1" type="ORF">SBA5_880051</name>
</gene>